<feature type="transmembrane region" description="Helical" evidence="8">
    <location>
        <begin position="100"/>
        <end position="118"/>
    </location>
</feature>
<evidence type="ECO:0000313" key="10">
    <source>
        <dbReference type="Proteomes" id="UP001595848"/>
    </source>
</evidence>
<comment type="similarity">
    <text evidence="2 8">Belongs to the 4-toluene sulfonate uptake permease (TSUP) (TC 2.A.102) family.</text>
</comment>
<comment type="subcellular location">
    <subcellularLocation>
        <location evidence="1 8">Cell membrane</location>
        <topology evidence="1 8">Multi-pass membrane protein</topology>
    </subcellularLocation>
</comment>
<evidence type="ECO:0000313" key="9">
    <source>
        <dbReference type="EMBL" id="MFC4200909.1"/>
    </source>
</evidence>
<dbReference type="PANTHER" id="PTHR30269:SF37">
    <property type="entry name" value="MEMBRANE TRANSPORTER PROTEIN"/>
    <property type="match status" value="1"/>
</dbReference>
<comment type="caution">
    <text evidence="9">The sequence shown here is derived from an EMBL/GenBank/DDBJ whole genome shotgun (WGS) entry which is preliminary data.</text>
</comment>
<name>A0ABV8NWN1_9BURK</name>
<sequence>MQTYVLFLLFCAIAVYAQVMTGFALALIFLGLIGATDIVPLPDAVNAVTVIIIINSCIFLYRRRALHLNRELWSALFTSLAGAVAGIALLTWLAGSSYQVLRIILGVSIILCALLLWRTAKPLERTSGQGAFLSAGSLAGVLGGMFAAPGPPLVYIMYRQPWPMSRIQESLIFLFGAGSVLRLAIVAFSGQFTPESMRLTLIATPVVILVTWVAAHQKLPFSAHVMKNIVSVLLIASGTIMCASAISILMH</sequence>
<feature type="transmembrane region" description="Helical" evidence="8">
    <location>
        <begin position="229"/>
        <end position="250"/>
    </location>
</feature>
<dbReference type="PANTHER" id="PTHR30269">
    <property type="entry name" value="TRANSMEMBRANE PROTEIN YFCA"/>
    <property type="match status" value="1"/>
</dbReference>
<evidence type="ECO:0000256" key="7">
    <source>
        <dbReference type="ARBA" id="ARBA00023136"/>
    </source>
</evidence>
<keyword evidence="7 8" id="KW-0472">Membrane</keyword>
<keyword evidence="5 8" id="KW-0812">Transmembrane</keyword>
<feature type="transmembrane region" description="Helical" evidence="8">
    <location>
        <begin position="130"/>
        <end position="150"/>
    </location>
</feature>
<feature type="transmembrane region" description="Helical" evidence="8">
    <location>
        <begin position="73"/>
        <end position="94"/>
    </location>
</feature>
<dbReference type="InterPro" id="IPR052017">
    <property type="entry name" value="TSUP"/>
</dbReference>
<feature type="transmembrane region" description="Helical" evidence="8">
    <location>
        <begin position="7"/>
        <end position="32"/>
    </location>
</feature>
<feature type="transmembrane region" description="Helical" evidence="8">
    <location>
        <begin position="170"/>
        <end position="192"/>
    </location>
</feature>
<proteinExistence type="inferred from homology"/>
<protein>
    <recommendedName>
        <fullName evidence="8">Probable membrane transporter protein</fullName>
    </recommendedName>
</protein>
<evidence type="ECO:0000256" key="8">
    <source>
        <dbReference type="RuleBase" id="RU363041"/>
    </source>
</evidence>
<evidence type="ECO:0000256" key="2">
    <source>
        <dbReference type="ARBA" id="ARBA00009142"/>
    </source>
</evidence>
<evidence type="ECO:0000256" key="3">
    <source>
        <dbReference type="ARBA" id="ARBA00022448"/>
    </source>
</evidence>
<dbReference type="Proteomes" id="UP001595848">
    <property type="component" value="Unassembled WGS sequence"/>
</dbReference>
<accession>A0ABV8NWN1</accession>
<evidence type="ECO:0000256" key="1">
    <source>
        <dbReference type="ARBA" id="ARBA00004651"/>
    </source>
</evidence>
<dbReference type="EMBL" id="JBHSBV010000002">
    <property type="protein sequence ID" value="MFC4200909.1"/>
    <property type="molecule type" value="Genomic_DNA"/>
</dbReference>
<evidence type="ECO:0000256" key="5">
    <source>
        <dbReference type="ARBA" id="ARBA00022692"/>
    </source>
</evidence>
<keyword evidence="6 8" id="KW-1133">Transmembrane helix</keyword>
<dbReference type="Pfam" id="PF01925">
    <property type="entry name" value="TauE"/>
    <property type="match status" value="1"/>
</dbReference>
<keyword evidence="4 8" id="KW-1003">Cell membrane</keyword>
<reference evidence="10" key="1">
    <citation type="journal article" date="2019" name="Int. J. Syst. Evol. Microbiol.">
        <title>The Global Catalogue of Microorganisms (GCM) 10K type strain sequencing project: providing services to taxonomists for standard genome sequencing and annotation.</title>
        <authorList>
            <consortium name="The Broad Institute Genomics Platform"/>
            <consortium name="The Broad Institute Genome Sequencing Center for Infectious Disease"/>
            <person name="Wu L."/>
            <person name="Ma J."/>
        </authorList>
    </citation>
    <scope>NUCLEOTIDE SEQUENCE [LARGE SCALE GENOMIC DNA]</scope>
    <source>
        <strain evidence="10">LMG 24813</strain>
    </source>
</reference>
<dbReference type="RefSeq" id="WP_217963876.1">
    <property type="nucleotide sequence ID" value="NZ_JAHTBN010000003.1"/>
</dbReference>
<keyword evidence="3" id="KW-0813">Transport</keyword>
<organism evidence="9 10">
    <name type="scientific">Candidimonas humi</name>
    <dbReference type="NCBI Taxonomy" id="683355"/>
    <lineage>
        <taxon>Bacteria</taxon>
        <taxon>Pseudomonadati</taxon>
        <taxon>Pseudomonadota</taxon>
        <taxon>Betaproteobacteria</taxon>
        <taxon>Burkholderiales</taxon>
        <taxon>Alcaligenaceae</taxon>
        <taxon>Candidimonas</taxon>
    </lineage>
</organism>
<feature type="transmembrane region" description="Helical" evidence="8">
    <location>
        <begin position="44"/>
        <end position="61"/>
    </location>
</feature>
<feature type="transmembrane region" description="Helical" evidence="8">
    <location>
        <begin position="199"/>
        <end position="217"/>
    </location>
</feature>
<evidence type="ECO:0000256" key="6">
    <source>
        <dbReference type="ARBA" id="ARBA00022989"/>
    </source>
</evidence>
<evidence type="ECO:0000256" key="4">
    <source>
        <dbReference type="ARBA" id="ARBA00022475"/>
    </source>
</evidence>
<keyword evidence="10" id="KW-1185">Reference proteome</keyword>
<gene>
    <name evidence="9" type="ORF">ACFOY1_08090</name>
</gene>
<dbReference type="InterPro" id="IPR002781">
    <property type="entry name" value="TM_pro_TauE-like"/>
</dbReference>